<organism evidence="1 2">
    <name type="scientific">Ajellomyces capsulatus</name>
    <name type="common">Darling's disease fungus</name>
    <name type="synonym">Histoplasma capsulatum</name>
    <dbReference type="NCBI Taxonomy" id="5037"/>
    <lineage>
        <taxon>Eukaryota</taxon>
        <taxon>Fungi</taxon>
        <taxon>Dikarya</taxon>
        <taxon>Ascomycota</taxon>
        <taxon>Pezizomycotina</taxon>
        <taxon>Eurotiomycetes</taxon>
        <taxon>Eurotiomycetidae</taxon>
        <taxon>Onygenales</taxon>
        <taxon>Ajellomycetaceae</taxon>
        <taxon>Histoplasma</taxon>
    </lineage>
</organism>
<gene>
    <name evidence="1" type="ORF">I7I51_07956</name>
</gene>
<dbReference type="Proteomes" id="UP000663671">
    <property type="component" value="Chromosome 2"/>
</dbReference>
<dbReference type="VEuPathDB" id="FungiDB:I7I51_07956"/>
<reference evidence="1" key="1">
    <citation type="submission" date="2021-01" db="EMBL/GenBank/DDBJ databases">
        <title>Chromosome-level genome assembly of a human fungal pathogen reveals clustering of transcriptionally co-regulated genes.</title>
        <authorList>
            <person name="Voorhies M."/>
            <person name="Cohen S."/>
            <person name="Shea T.P."/>
            <person name="Petrus S."/>
            <person name="Munoz J.F."/>
            <person name="Poplawski S."/>
            <person name="Goldman W.E."/>
            <person name="Michael T."/>
            <person name="Cuomo C.A."/>
            <person name="Sil A."/>
            <person name="Beyhan S."/>
        </authorList>
    </citation>
    <scope>NUCLEOTIDE SEQUENCE</scope>
    <source>
        <strain evidence="1">WU24</strain>
    </source>
</reference>
<dbReference type="AlphaFoldDB" id="A0A8A1LX95"/>
<dbReference type="EMBL" id="CP069109">
    <property type="protein sequence ID" value="QSS58529.1"/>
    <property type="molecule type" value="Genomic_DNA"/>
</dbReference>
<proteinExistence type="predicted"/>
<accession>A0A8A1LX95</accession>
<evidence type="ECO:0000313" key="2">
    <source>
        <dbReference type="Proteomes" id="UP000663671"/>
    </source>
</evidence>
<evidence type="ECO:0000313" key="1">
    <source>
        <dbReference type="EMBL" id="QSS58529.1"/>
    </source>
</evidence>
<protein>
    <submittedName>
        <fullName evidence="1">Uncharacterized protein</fullName>
    </submittedName>
</protein>
<sequence length="158" mass="17315">MVDGAMTSSGCNFIFIPVAFHPVQHSAAMFSSLHIEFIMPATSPVVNLLVGTSLLNFAWLYGQYTHLGLGWLFSAPNCAVYPLPAPPLGAGSSLCVDVQAKIFSIRWPKFSTEKGYFSSQAISELLLPLASTLKYLSPDLTWVLRQLMFSLLRRGLDS</sequence>
<name>A0A8A1LX95_AJECA</name>